<comment type="caution">
    <text evidence="1">The sequence shown here is derived from an EMBL/GenBank/DDBJ whole genome shotgun (WGS) entry which is preliminary data.</text>
</comment>
<protein>
    <submittedName>
        <fullName evidence="1">Uncharacterized protein</fullName>
    </submittedName>
</protein>
<dbReference type="AlphaFoldDB" id="A0A4U5PBZ8"/>
<dbReference type="Proteomes" id="UP000298663">
    <property type="component" value="Unassembled WGS sequence"/>
</dbReference>
<evidence type="ECO:0000313" key="2">
    <source>
        <dbReference type="Proteomes" id="UP000298663"/>
    </source>
</evidence>
<gene>
    <name evidence="1" type="ORF">L596_008120</name>
</gene>
<reference evidence="1 2" key="1">
    <citation type="journal article" date="2015" name="Genome Biol.">
        <title>Comparative genomics of Steinernema reveals deeply conserved gene regulatory networks.</title>
        <authorList>
            <person name="Dillman A.R."/>
            <person name="Macchietto M."/>
            <person name="Porter C.F."/>
            <person name="Rogers A."/>
            <person name="Williams B."/>
            <person name="Antoshechkin I."/>
            <person name="Lee M.M."/>
            <person name="Goodwin Z."/>
            <person name="Lu X."/>
            <person name="Lewis E.E."/>
            <person name="Goodrich-Blair H."/>
            <person name="Stock S.P."/>
            <person name="Adams B.J."/>
            <person name="Sternberg P.W."/>
            <person name="Mortazavi A."/>
        </authorList>
    </citation>
    <scope>NUCLEOTIDE SEQUENCE [LARGE SCALE GENOMIC DNA]</scope>
    <source>
        <strain evidence="1 2">ALL</strain>
    </source>
</reference>
<organism evidence="1 2">
    <name type="scientific">Steinernema carpocapsae</name>
    <name type="common">Entomopathogenic nematode</name>
    <dbReference type="NCBI Taxonomy" id="34508"/>
    <lineage>
        <taxon>Eukaryota</taxon>
        <taxon>Metazoa</taxon>
        <taxon>Ecdysozoa</taxon>
        <taxon>Nematoda</taxon>
        <taxon>Chromadorea</taxon>
        <taxon>Rhabditida</taxon>
        <taxon>Tylenchina</taxon>
        <taxon>Panagrolaimomorpha</taxon>
        <taxon>Strongyloidoidea</taxon>
        <taxon>Steinernematidae</taxon>
        <taxon>Steinernema</taxon>
    </lineage>
</organism>
<accession>A0A4U5PBZ8</accession>
<name>A0A4U5PBZ8_STECR</name>
<dbReference type="OrthoDB" id="10651538at2759"/>
<evidence type="ECO:0000313" key="1">
    <source>
        <dbReference type="EMBL" id="TKR93711.1"/>
    </source>
</evidence>
<sequence>MRIFFYMKGLEIATALLLVGFVLTTWSLCGKREKGDILHEHCPLIFDHVEDLNSPDAVDRFFDRLRSNATEAPTRNRAARSVAKTINGQKNAEAEADENAEFPDEVLETAEFDTKIGPIAYMVLKIQHTFGESMTCCDIGPRNIACFPSDPSSPMTCRKLSPIMIPVLLWITCALFNAAHIVKILSNPMPPNAISVIWLLSLITSVWDRCNSWSWLQSIGGVLCIFNLTLHIPAAGPSISSAPWPTSSCGLALQLFSPTCTLPGRIPGQKFLFRPTSLLTGLWLRYHKILFHANKIVQVFSWMAVVSAVLQIRLHDKLYFNVQLKAPPHSFGDYKRTHELLPYATRN</sequence>
<dbReference type="EMBL" id="AZBU02000002">
    <property type="protein sequence ID" value="TKR93711.1"/>
    <property type="molecule type" value="Genomic_DNA"/>
</dbReference>
<keyword evidence="2" id="KW-1185">Reference proteome</keyword>
<reference evidence="1 2" key="2">
    <citation type="journal article" date="2019" name="G3 (Bethesda)">
        <title>Hybrid Assembly of the Genome of the Entomopathogenic Nematode Steinernema carpocapsae Identifies the X-Chromosome.</title>
        <authorList>
            <person name="Serra L."/>
            <person name="Macchietto M."/>
            <person name="Macias-Munoz A."/>
            <person name="McGill C.J."/>
            <person name="Rodriguez I.M."/>
            <person name="Rodriguez B."/>
            <person name="Murad R."/>
            <person name="Mortazavi A."/>
        </authorList>
    </citation>
    <scope>NUCLEOTIDE SEQUENCE [LARGE SCALE GENOMIC DNA]</scope>
    <source>
        <strain evidence="1 2">ALL</strain>
    </source>
</reference>
<proteinExistence type="predicted"/>